<name>A0ABY2CR88_METMH</name>
<keyword evidence="3" id="KW-1185">Reference proteome</keyword>
<dbReference type="EMBL" id="SMCN01000002">
    <property type="protein sequence ID" value="TCV87547.1"/>
    <property type="molecule type" value="Genomic_DNA"/>
</dbReference>
<protein>
    <submittedName>
        <fullName evidence="2">Uncharacterized protein</fullName>
    </submittedName>
</protein>
<evidence type="ECO:0000256" key="1">
    <source>
        <dbReference type="SAM" id="MobiDB-lite"/>
    </source>
</evidence>
<accession>A0ABY2CR88</accession>
<proteinExistence type="predicted"/>
<feature type="compositionally biased region" description="Basic residues" evidence="1">
    <location>
        <begin position="23"/>
        <end position="34"/>
    </location>
</feature>
<evidence type="ECO:0000313" key="3">
    <source>
        <dbReference type="Proteomes" id="UP000295649"/>
    </source>
</evidence>
<reference evidence="2 3" key="1">
    <citation type="submission" date="2019-03" db="EMBL/GenBank/DDBJ databases">
        <title>Systems level insights into methane cycling in arid and semi-arid ecosystems.</title>
        <authorList>
            <person name="Kalyuzhnaya M."/>
        </authorList>
    </citation>
    <scope>NUCLEOTIDE SEQUENCE [LARGE SCALE GENOMIC DNA]</scope>
    <source>
        <strain evidence="2 3">S-1</strain>
    </source>
</reference>
<comment type="caution">
    <text evidence="2">The sequence shown here is derived from an EMBL/GenBank/DDBJ whole genome shotgun (WGS) entry which is preliminary data.</text>
</comment>
<dbReference type="Proteomes" id="UP000295649">
    <property type="component" value="Unassembled WGS sequence"/>
</dbReference>
<feature type="region of interest" description="Disordered" evidence="1">
    <location>
        <begin position="1"/>
        <end position="34"/>
    </location>
</feature>
<organism evidence="2 3">
    <name type="scientific">Methylomonas methanica</name>
    <dbReference type="NCBI Taxonomy" id="421"/>
    <lineage>
        <taxon>Bacteria</taxon>
        <taxon>Pseudomonadati</taxon>
        <taxon>Pseudomonadota</taxon>
        <taxon>Gammaproteobacteria</taxon>
        <taxon>Methylococcales</taxon>
        <taxon>Methylococcaceae</taxon>
        <taxon>Methylomonas</taxon>
    </lineage>
</organism>
<sequence length="34" mass="3786">MSKAQKSNKEIKKQPALSPKEKKAAKKTKKESVS</sequence>
<evidence type="ECO:0000313" key="2">
    <source>
        <dbReference type="EMBL" id="TCV87547.1"/>
    </source>
</evidence>
<gene>
    <name evidence="2" type="ORF">EDE11_10248</name>
</gene>